<dbReference type="PANTHER" id="PTHR23041:SF78">
    <property type="entry name" value="E3 UBIQUITIN-PROTEIN LIGASE RNF4"/>
    <property type="match status" value="1"/>
</dbReference>
<evidence type="ECO:0000259" key="5">
    <source>
        <dbReference type="PROSITE" id="PS50089"/>
    </source>
</evidence>
<dbReference type="SUPFAM" id="SSF57850">
    <property type="entry name" value="RING/U-box"/>
    <property type="match status" value="1"/>
</dbReference>
<evidence type="ECO:0000256" key="3">
    <source>
        <dbReference type="ARBA" id="ARBA00022833"/>
    </source>
</evidence>
<organism evidence="6 7">
    <name type="scientific">Armillaria novae-zelandiae</name>
    <dbReference type="NCBI Taxonomy" id="153914"/>
    <lineage>
        <taxon>Eukaryota</taxon>
        <taxon>Fungi</taxon>
        <taxon>Dikarya</taxon>
        <taxon>Basidiomycota</taxon>
        <taxon>Agaricomycotina</taxon>
        <taxon>Agaricomycetes</taxon>
        <taxon>Agaricomycetidae</taxon>
        <taxon>Agaricales</taxon>
        <taxon>Marasmiineae</taxon>
        <taxon>Physalacriaceae</taxon>
        <taxon>Armillaria</taxon>
    </lineage>
</organism>
<keyword evidence="2 4" id="KW-0863">Zinc-finger</keyword>
<accession>A0AA39NXN5</accession>
<dbReference type="InterPro" id="IPR017907">
    <property type="entry name" value="Znf_RING_CS"/>
</dbReference>
<dbReference type="InterPro" id="IPR001841">
    <property type="entry name" value="Znf_RING"/>
</dbReference>
<gene>
    <name evidence="6" type="ORF">IW261DRAFT_1503432</name>
</gene>
<dbReference type="PROSITE" id="PS50089">
    <property type="entry name" value="ZF_RING_2"/>
    <property type="match status" value="1"/>
</dbReference>
<dbReference type="Gene3D" id="3.30.40.10">
    <property type="entry name" value="Zinc/RING finger domain, C3HC4 (zinc finger)"/>
    <property type="match status" value="1"/>
</dbReference>
<dbReference type="Proteomes" id="UP001175227">
    <property type="component" value="Unassembled WGS sequence"/>
</dbReference>
<evidence type="ECO:0000313" key="7">
    <source>
        <dbReference type="Proteomes" id="UP001175227"/>
    </source>
</evidence>
<dbReference type="PROSITE" id="PS00518">
    <property type="entry name" value="ZF_RING_1"/>
    <property type="match status" value="1"/>
</dbReference>
<dbReference type="GO" id="GO:0008270">
    <property type="term" value="F:zinc ion binding"/>
    <property type="evidence" value="ECO:0007669"/>
    <property type="project" value="UniProtKB-KW"/>
</dbReference>
<dbReference type="InterPro" id="IPR047134">
    <property type="entry name" value="RNF4"/>
</dbReference>
<evidence type="ECO:0000256" key="1">
    <source>
        <dbReference type="ARBA" id="ARBA00022723"/>
    </source>
</evidence>
<reference evidence="6" key="1">
    <citation type="submission" date="2023-06" db="EMBL/GenBank/DDBJ databases">
        <authorList>
            <consortium name="Lawrence Berkeley National Laboratory"/>
            <person name="Ahrendt S."/>
            <person name="Sahu N."/>
            <person name="Indic B."/>
            <person name="Wong-Bajracharya J."/>
            <person name="Merenyi Z."/>
            <person name="Ke H.-M."/>
            <person name="Monk M."/>
            <person name="Kocsube S."/>
            <person name="Drula E."/>
            <person name="Lipzen A."/>
            <person name="Balint B."/>
            <person name="Henrissat B."/>
            <person name="Andreopoulos B."/>
            <person name="Martin F.M."/>
            <person name="Harder C.B."/>
            <person name="Rigling D."/>
            <person name="Ford K.L."/>
            <person name="Foster G.D."/>
            <person name="Pangilinan J."/>
            <person name="Papanicolaou A."/>
            <person name="Barry K."/>
            <person name="LaButti K."/>
            <person name="Viragh M."/>
            <person name="Koriabine M."/>
            <person name="Yan M."/>
            <person name="Riley R."/>
            <person name="Champramary S."/>
            <person name="Plett K.L."/>
            <person name="Tsai I.J."/>
            <person name="Slot J."/>
            <person name="Sipos G."/>
            <person name="Plett J."/>
            <person name="Nagy L.G."/>
            <person name="Grigoriev I.V."/>
        </authorList>
    </citation>
    <scope>NUCLEOTIDE SEQUENCE</scope>
    <source>
        <strain evidence="6">ICMP 16352</strain>
    </source>
</reference>
<name>A0AA39NXN5_9AGAR</name>
<evidence type="ECO:0000256" key="4">
    <source>
        <dbReference type="PROSITE-ProRule" id="PRU00175"/>
    </source>
</evidence>
<dbReference type="AlphaFoldDB" id="A0AA39NXN5"/>
<keyword evidence="7" id="KW-1185">Reference proteome</keyword>
<evidence type="ECO:0000313" key="6">
    <source>
        <dbReference type="EMBL" id="KAK0473791.1"/>
    </source>
</evidence>
<dbReference type="PANTHER" id="PTHR23041">
    <property type="entry name" value="RING FINGER DOMAIN-CONTAINING"/>
    <property type="match status" value="1"/>
</dbReference>
<feature type="domain" description="RING-type" evidence="5">
    <location>
        <begin position="68"/>
        <end position="110"/>
    </location>
</feature>
<dbReference type="InterPro" id="IPR013083">
    <property type="entry name" value="Znf_RING/FYVE/PHD"/>
</dbReference>
<sequence>MCLIKNSAGASLASEREGKLAECRAENEYLSAQMMQCLEENSRLMSENDTLNKGVSIVRNKVVPALECSICYDWVAKIPLILRCGHSFCGSCLIRTFQTPGLSRSCPYCRSKVSERPAYSHVFSSISGEISGEGEDSSEKARIQKELDCVFRVVS</sequence>
<evidence type="ECO:0000256" key="2">
    <source>
        <dbReference type="ARBA" id="ARBA00022771"/>
    </source>
</evidence>
<keyword evidence="3" id="KW-0862">Zinc</keyword>
<keyword evidence="1" id="KW-0479">Metal-binding</keyword>
<protein>
    <recommendedName>
        <fullName evidence="5">RING-type domain-containing protein</fullName>
    </recommendedName>
</protein>
<dbReference type="Pfam" id="PF13920">
    <property type="entry name" value="zf-C3HC4_3"/>
    <property type="match status" value="1"/>
</dbReference>
<dbReference type="SMART" id="SM00184">
    <property type="entry name" value="RING"/>
    <property type="match status" value="1"/>
</dbReference>
<comment type="caution">
    <text evidence="6">The sequence shown here is derived from an EMBL/GenBank/DDBJ whole genome shotgun (WGS) entry which is preliminary data.</text>
</comment>
<dbReference type="EMBL" id="JAUEPR010000031">
    <property type="protein sequence ID" value="KAK0473791.1"/>
    <property type="molecule type" value="Genomic_DNA"/>
</dbReference>
<proteinExistence type="predicted"/>